<sequence length="148" mass="15953">MRRPLAFAAALALAWAAGATVGLGPLRPPSFILSEADAAREDADWGTFYTYHEGETHGTVDGLAGVAVIDPGQEIHPPHRHAEEEFLMVVAGEGTWHLLGEERPARAGDLLYAAPWDVHGITNTGDVPLRFVVWKWSGRGVEPPADPQ</sequence>
<dbReference type="OrthoDB" id="1413132at2"/>
<dbReference type="PANTHER" id="PTHR35848:SF6">
    <property type="entry name" value="CUPIN TYPE-2 DOMAIN-CONTAINING PROTEIN"/>
    <property type="match status" value="1"/>
</dbReference>
<comment type="caution">
    <text evidence="3">The sequence shown here is derived from an EMBL/GenBank/DDBJ whole genome shotgun (WGS) entry which is preliminary data.</text>
</comment>
<dbReference type="InterPro" id="IPR051610">
    <property type="entry name" value="GPI/OXD"/>
</dbReference>
<feature type="domain" description="Cupin type-2" evidence="2">
    <location>
        <begin position="66"/>
        <end position="134"/>
    </location>
</feature>
<evidence type="ECO:0000313" key="3">
    <source>
        <dbReference type="EMBL" id="PAP75616.1"/>
    </source>
</evidence>
<dbReference type="AlphaFoldDB" id="A0A271IWL0"/>
<gene>
    <name evidence="3" type="ORF">BSZ37_03785</name>
</gene>
<dbReference type="Proteomes" id="UP000216339">
    <property type="component" value="Unassembled WGS sequence"/>
</dbReference>
<protein>
    <recommendedName>
        <fullName evidence="2">Cupin type-2 domain-containing protein</fullName>
    </recommendedName>
</protein>
<accession>A0A271IWL0</accession>
<dbReference type="PANTHER" id="PTHR35848">
    <property type="entry name" value="OXALATE-BINDING PROTEIN"/>
    <property type="match status" value="1"/>
</dbReference>
<dbReference type="GO" id="GO:0046872">
    <property type="term" value="F:metal ion binding"/>
    <property type="evidence" value="ECO:0007669"/>
    <property type="project" value="UniProtKB-KW"/>
</dbReference>
<dbReference type="SUPFAM" id="SSF51182">
    <property type="entry name" value="RmlC-like cupins"/>
    <property type="match status" value="1"/>
</dbReference>
<dbReference type="InterPro" id="IPR011051">
    <property type="entry name" value="RmlC_Cupin_sf"/>
</dbReference>
<organism evidence="3 4">
    <name type="scientific">Rubrivirga marina</name>
    <dbReference type="NCBI Taxonomy" id="1196024"/>
    <lineage>
        <taxon>Bacteria</taxon>
        <taxon>Pseudomonadati</taxon>
        <taxon>Rhodothermota</taxon>
        <taxon>Rhodothermia</taxon>
        <taxon>Rhodothermales</taxon>
        <taxon>Rubricoccaceae</taxon>
        <taxon>Rubrivirga</taxon>
    </lineage>
</organism>
<dbReference type="InterPro" id="IPR014710">
    <property type="entry name" value="RmlC-like_jellyroll"/>
</dbReference>
<dbReference type="Pfam" id="PF07883">
    <property type="entry name" value="Cupin_2"/>
    <property type="match status" value="1"/>
</dbReference>
<proteinExistence type="predicted"/>
<keyword evidence="4" id="KW-1185">Reference proteome</keyword>
<evidence type="ECO:0000259" key="2">
    <source>
        <dbReference type="Pfam" id="PF07883"/>
    </source>
</evidence>
<reference evidence="3 4" key="1">
    <citation type="submission" date="2016-11" db="EMBL/GenBank/DDBJ databases">
        <title>Study of marine rhodopsin-containing bacteria.</title>
        <authorList>
            <person name="Yoshizawa S."/>
            <person name="Kumagai Y."/>
            <person name="Kogure K."/>
        </authorList>
    </citation>
    <scope>NUCLEOTIDE SEQUENCE [LARGE SCALE GENOMIC DNA]</scope>
    <source>
        <strain evidence="3 4">SAORIC-28</strain>
    </source>
</reference>
<dbReference type="Gene3D" id="2.60.120.10">
    <property type="entry name" value="Jelly Rolls"/>
    <property type="match status" value="1"/>
</dbReference>
<dbReference type="EMBL" id="MQWD01000001">
    <property type="protein sequence ID" value="PAP75616.1"/>
    <property type="molecule type" value="Genomic_DNA"/>
</dbReference>
<name>A0A271IWL0_9BACT</name>
<evidence type="ECO:0000256" key="1">
    <source>
        <dbReference type="ARBA" id="ARBA00022723"/>
    </source>
</evidence>
<keyword evidence="1" id="KW-0479">Metal-binding</keyword>
<dbReference type="RefSeq" id="WP_095509259.1">
    <property type="nucleotide sequence ID" value="NZ_MQWD01000001.1"/>
</dbReference>
<evidence type="ECO:0000313" key="4">
    <source>
        <dbReference type="Proteomes" id="UP000216339"/>
    </source>
</evidence>
<dbReference type="InterPro" id="IPR013096">
    <property type="entry name" value="Cupin_2"/>
</dbReference>